<dbReference type="EMBL" id="JANSHE010003713">
    <property type="protein sequence ID" value="KAJ2984846.1"/>
    <property type="molecule type" value="Genomic_DNA"/>
</dbReference>
<evidence type="ECO:0000313" key="2">
    <source>
        <dbReference type="Proteomes" id="UP001144978"/>
    </source>
</evidence>
<sequence length="185" mass="19041">MGAASSMAAASACDEMLDLRSAVRVVGARGAPARAEGTLVHRVEGLTLGGVAGNGGLGLSPGGIGPHAGLHANRPACHGAVDNGCSLDLQSSSIYAYHCMVGCKLYPGRFHVPDDNADVDTSGSADARAKPQSLPHSRRVILPILNAQRLISEREGAIFASYGTAQQRFPLQLVVLGLAAGMSKW</sequence>
<protein>
    <submittedName>
        <fullName evidence="1">Uncharacterized protein</fullName>
    </submittedName>
</protein>
<name>A0ACC1NZM4_9APHY</name>
<gene>
    <name evidence="1" type="ORF">NUW54_g10356</name>
</gene>
<comment type="caution">
    <text evidence="1">The sequence shown here is derived from an EMBL/GenBank/DDBJ whole genome shotgun (WGS) entry which is preliminary data.</text>
</comment>
<keyword evidence="2" id="KW-1185">Reference proteome</keyword>
<evidence type="ECO:0000313" key="1">
    <source>
        <dbReference type="EMBL" id="KAJ2984846.1"/>
    </source>
</evidence>
<organism evidence="1 2">
    <name type="scientific">Trametes sanguinea</name>
    <dbReference type="NCBI Taxonomy" id="158606"/>
    <lineage>
        <taxon>Eukaryota</taxon>
        <taxon>Fungi</taxon>
        <taxon>Dikarya</taxon>
        <taxon>Basidiomycota</taxon>
        <taxon>Agaricomycotina</taxon>
        <taxon>Agaricomycetes</taxon>
        <taxon>Polyporales</taxon>
        <taxon>Polyporaceae</taxon>
        <taxon>Trametes</taxon>
    </lineage>
</organism>
<proteinExistence type="predicted"/>
<dbReference type="Proteomes" id="UP001144978">
    <property type="component" value="Unassembled WGS sequence"/>
</dbReference>
<reference evidence="1" key="1">
    <citation type="submission" date="2022-08" db="EMBL/GenBank/DDBJ databases">
        <title>Genome Sequence of Pycnoporus sanguineus.</title>
        <authorList>
            <person name="Buettner E."/>
        </authorList>
    </citation>
    <scope>NUCLEOTIDE SEQUENCE</scope>
    <source>
        <strain evidence="1">CG-C14</strain>
    </source>
</reference>
<accession>A0ACC1NZM4</accession>